<dbReference type="PROSITE" id="PS51935">
    <property type="entry name" value="NLPC_P60"/>
    <property type="match status" value="1"/>
</dbReference>
<keyword evidence="5" id="KW-0732">Signal</keyword>
<dbReference type="PANTHER" id="PTHR47359">
    <property type="entry name" value="PEPTIDOGLYCAN DL-ENDOPEPTIDASE CWLO"/>
    <property type="match status" value="1"/>
</dbReference>
<organism evidence="7 8">
    <name type="scientific">Nocardioides currus</name>
    <dbReference type="NCBI Taxonomy" id="2133958"/>
    <lineage>
        <taxon>Bacteria</taxon>
        <taxon>Bacillati</taxon>
        <taxon>Actinomycetota</taxon>
        <taxon>Actinomycetes</taxon>
        <taxon>Propionibacteriales</taxon>
        <taxon>Nocardioidaceae</taxon>
        <taxon>Nocardioides</taxon>
    </lineage>
</organism>
<gene>
    <name evidence="7" type="ORF">C7S10_11675</name>
</gene>
<evidence type="ECO:0000256" key="3">
    <source>
        <dbReference type="ARBA" id="ARBA00022801"/>
    </source>
</evidence>
<dbReference type="InterPro" id="IPR000064">
    <property type="entry name" value="NLP_P60_dom"/>
</dbReference>
<protein>
    <recommendedName>
        <fullName evidence="6">NlpC/P60 domain-containing protein</fullName>
    </recommendedName>
</protein>
<evidence type="ECO:0000256" key="4">
    <source>
        <dbReference type="ARBA" id="ARBA00022807"/>
    </source>
</evidence>
<reference evidence="7 8" key="1">
    <citation type="submission" date="2018-03" db="EMBL/GenBank/DDBJ databases">
        <authorList>
            <person name="Keele B.F."/>
        </authorList>
    </citation>
    <scope>NUCLEOTIDE SEQUENCE [LARGE SCALE GENOMIC DNA]</scope>
    <source>
        <strain evidence="7 8">IB-3</strain>
    </source>
</reference>
<evidence type="ECO:0000256" key="2">
    <source>
        <dbReference type="ARBA" id="ARBA00022670"/>
    </source>
</evidence>
<keyword evidence="4" id="KW-0788">Thiol protease</keyword>
<evidence type="ECO:0000313" key="8">
    <source>
        <dbReference type="Proteomes" id="UP000244867"/>
    </source>
</evidence>
<name>A0A2R7YXC1_9ACTN</name>
<evidence type="ECO:0000256" key="5">
    <source>
        <dbReference type="SAM" id="SignalP"/>
    </source>
</evidence>
<evidence type="ECO:0000256" key="1">
    <source>
        <dbReference type="ARBA" id="ARBA00007074"/>
    </source>
</evidence>
<feature type="signal peptide" evidence="5">
    <location>
        <begin position="1"/>
        <end position="32"/>
    </location>
</feature>
<keyword evidence="2" id="KW-0645">Protease</keyword>
<dbReference type="Gene3D" id="3.90.1720.10">
    <property type="entry name" value="endopeptidase domain like (from Nostoc punctiforme)"/>
    <property type="match status" value="1"/>
</dbReference>
<feature type="domain" description="NlpC/P60" evidence="6">
    <location>
        <begin position="69"/>
        <end position="189"/>
    </location>
</feature>
<dbReference type="RefSeq" id="WP_108344598.1">
    <property type="nucleotide sequence ID" value="NZ_PYXZ01000004.1"/>
</dbReference>
<sequence length="189" mass="19948">MPAIRRLARSGALTLVTLGVSATTLAVAPAHAADGADFRSGAVALSTSQVKKFDKTMAARRERASERLDDRIADAQRTAMAQRGDAYSYGSAGPNAFDCSGLVFYSYRAAGFDVPRTSGAQAAYTKRIAKEDMRPGDLMFFYGAGGVYHAAIFIGNENGHAMMVHAPGSGQSVTVAAPWTSSWFGGTLR</sequence>
<accession>A0A2R7YXC1</accession>
<dbReference type="SUPFAM" id="SSF54001">
    <property type="entry name" value="Cysteine proteinases"/>
    <property type="match status" value="1"/>
</dbReference>
<dbReference type="AlphaFoldDB" id="A0A2R7YXC1"/>
<dbReference type="Pfam" id="PF00877">
    <property type="entry name" value="NLPC_P60"/>
    <property type="match status" value="1"/>
</dbReference>
<keyword evidence="8" id="KW-1185">Reference proteome</keyword>
<dbReference type="InterPro" id="IPR038765">
    <property type="entry name" value="Papain-like_cys_pep_sf"/>
</dbReference>
<evidence type="ECO:0000313" key="7">
    <source>
        <dbReference type="EMBL" id="PUA81030.1"/>
    </source>
</evidence>
<comment type="caution">
    <text evidence="7">The sequence shown here is derived from an EMBL/GenBank/DDBJ whole genome shotgun (WGS) entry which is preliminary data.</text>
</comment>
<dbReference type="InterPro" id="IPR051794">
    <property type="entry name" value="PG_Endopeptidase_C40"/>
</dbReference>
<comment type="similarity">
    <text evidence="1">Belongs to the peptidase C40 family.</text>
</comment>
<dbReference type="Proteomes" id="UP000244867">
    <property type="component" value="Unassembled WGS sequence"/>
</dbReference>
<proteinExistence type="inferred from homology"/>
<dbReference type="GO" id="GO:0006508">
    <property type="term" value="P:proteolysis"/>
    <property type="evidence" value="ECO:0007669"/>
    <property type="project" value="UniProtKB-KW"/>
</dbReference>
<dbReference type="GO" id="GO:0008234">
    <property type="term" value="F:cysteine-type peptidase activity"/>
    <property type="evidence" value="ECO:0007669"/>
    <property type="project" value="UniProtKB-KW"/>
</dbReference>
<dbReference type="EMBL" id="PYXZ01000004">
    <property type="protein sequence ID" value="PUA81030.1"/>
    <property type="molecule type" value="Genomic_DNA"/>
</dbReference>
<dbReference type="OrthoDB" id="5177647at2"/>
<evidence type="ECO:0000259" key="6">
    <source>
        <dbReference type="PROSITE" id="PS51935"/>
    </source>
</evidence>
<feature type="chain" id="PRO_5015318981" description="NlpC/P60 domain-containing protein" evidence="5">
    <location>
        <begin position="33"/>
        <end position="189"/>
    </location>
</feature>
<dbReference type="PANTHER" id="PTHR47359:SF3">
    <property type="entry name" value="NLP_P60 DOMAIN-CONTAINING PROTEIN-RELATED"/>
    <property type="match status" value="1"/>
</dbReference>
<keyword evidence="3" id="KW-0378">Hydrolase</keyword>